<dbReference type="PANTHER" id="PTHR47338:SF20">
    <property type="entry name" value="ZN(II)2CYS6 TRANSCRIPTION FACTOR (EUROFUNG)"/>
    <property type="match status" value="1"/>
</dbReference>
<dbReference type="GO" id="GO:0005634">
    <property type="term" value="C:nucleus"/>
    <property type="evidence" value="ECO:0007669"/>
    <property type="project" value="UniProtKB-SubCell"/>
</dbReference>
<dbReference type="OrthoDB" id="39175at2759"/>
<feature type="domain" description="Zn(2)-C6 fungal-type" evidence="6">
    <location>
        <begin position="16"/>
        <end position="45"/>
    </location>
</feature>
<dbReference type="InterPro" id="IPR001138">
    <property type="entry name" value="Zn2Cys6_DnaBD"/>
</dbReference>
<dbReference type="EMBL" id="MCGT01000024">
    <property type="protein sequence ID" value="ORX50165.1"/>
    <property type="molecule type" value="Genomic_DNA"/>
</dbReference>
<dbReference type="GO" id="GO:0000981">
    <property type="term" value="F:DNA-binding transcription factor activity, RNA polymerase II-specific"/>
    <property type="evidence" value="ECO:0007669"/>
    <property type="project" value="InterPro"/>
</dbReference>
<evidence type="ECO:0000259" key="6">
    <source>
        <dbReference type="PROSITE" id="PS50048"/>
    </source>
</evidence>
<dbReference type="AlphaFoldDB" id="A0A1X2GBY0"/>
<accession>A0A1X2GBY0</accession>
<keyword evidence="5" id="KW-0539">Nucleus</keyword>
<name>A0A1X2GBY0_9FUNG</name>
<evidence type="ECO:0000256" key="3">
    <source>
        <dbReference type="ARBA" id="ARBA00023015"/>
    </source>
</evidence>
<proteinExistence type="predicted"/>
<organism evidence="7 8">
    <name type="scientific">Hesseltinella vesiculosa</name>
    <dbReference type="NCBI Taxonomy" id="101127"/>
    <lineage>
        <taxon>Eukaryota</taxon>
        <taxon>Fungi</taxon>
        <taxon>Fungi incertae sedis</taxon>
        <taxon>Mucoromycota</taxon>
        <taxon>Mucoromycotina</taxon>
        <taxon>Mucoromycetes</taxon>
        <taxon>Mucorales</taxon>
        <taxon>Cunninghamellaceae</taxon>
        <taxon>Hesseltinella</taxon>
    </lineage>
</organism>
<dbReference type="Proteomes" id="UP000242146">
    <property type="component" value="Unassembled WGS sequence"/>
</dbReference>
<comment type="subcellular location">
    <subcellularLocation>
        <location evidence="1">Nucleus</location>
    </subcellularLocation>
</comment>
<dbReference type="STRING" id="101127.A0A1X2GBY0"/>
<dbReference type="InterPro" id="IPR036864">
    <property type="entry name" value="Zn2-C6_fun-type_DNA-bd_sf"/>
</dbReference>
<evidence type="ECO:0000256" key="2">
    <source>
        <dbReference type="ARBA" id="ARBA00022723"/>
    </source>
</evidence>
<dbReference type="PANTHER" id="PTHR47338">
    <property type="entry name" value="ZN(II)2CYS6 TRANSCRIPTION FACTOR (EUROFUNG)-RELATED"/>
    <property type="match status" value="1"/>
</dbReference>
<dbReference type="CDD" id="cd00067">
    <property type="entry name" value="GAL4"/>
    <property type="match status" value="1"/>
</dbReference>
<dbReference type="PROSITE" id="PS50048">
    <property type="entry name" value="ZN2_CY6_FUNGAL_2"/>
    <property type="match status" value="1"/>
</dbReference>
<gene>
    <name evidence="7" type="ORF">DM01DRAFT_1409167</name>
</gene>
<evidence type="ECO:0000313" key="7">
    <source>
        <dbReference type="EMBL" id="ORX50165.1"/>
    </source>
</evidence>
<dbReference type="GO" id="GO:0008270">
    <property type="term" value="F:zinc ion binding"/>
    <property type="evidence" value="ECO:0007669"/>
    <property type="project" value="InterPro"/>
</dbReference>
<dbReference type="Pfam" id="PF00172">
    <property type="entry name" value="Zn_clus"/>
    <property type="match status" value="1"/>
</dbReference>
<protein>
    <recommendedName>
        <fullName evidence="6">Zn(2)-C6 fungal-type domain-containing protein</fullName>
    </recommendedName>
</protein>
<dbReference type="SUPFAM" id="SSF57701">
    <property type="entry name" value="Zn2/Cys6 DNA-binding domain"/>
    <property type="match status" value="1"/>
</dbReference>
<dbReference type="SMART" id="SM00066">
    <property type="entry name" value="GAL4"/>
    <property type="match status" value="1"/>
</dbReference>
<evidence type="ECO:0000256" key="5">
    <source>
        <dbReference type="ARBA" id="ARBA00023242"/>
    </source>
</evidence>
<sequence length="740" mass="83749">MSGSCALVISNKKKISCLQCRARKVKCDGQMPCHRCTKRDESCVFQPHAKAGRPANNAVMNRLVKFKQDKKQSVLFNDFIFETLSYTIHTDTKFISPNHSLTLGRMLDPYFQEMAMPLQQWAERRMQQAIPFIPDIVMYDLTDLHTWSAMEIVNVMVQRISRLGLKHFEYYDPIAAAVFLDLVFKFFGEKIRHPLSFNPLATLDDDAALRLIDTFFQVHPHSFLLNKTLVLQGYWLKTIEPMLLSAIFGTAVYFSRMLDNKPVRLWEAIDHDNRNPFLEYAHDLLQDSTTAATFSKYQATVILGLFDATFGSPKRGTGALILAGILSKSLGILDGALDAELTAVESELIRMSFWCIFSSTVRGSMDHGHMPSYRMSKSRMIRQAMGIALPPSTPSRSVSYQFELSNGCIRDQKNYDTLVETFYCNTVVCSYTMKLLAELPEVSRNIYNTEPSDVTRVPGLPHLDNLKERFVLVLDELACFIAQHKSTWSRMQRFTMQTFHRLYSLHVHVMRPTRAISSSDPSFSNSMFDVFVTNDDEGLVLDLEQMLPIVFDTLDDTLGFAAASAEEQLYIPQGALISTLDTCLEILMRAPVNATQQHYIGVLDTLCTKTDHLWKEWSGIESIQQRLKGYIESQQPPLVEPPTSLTDFSLNDRMAMTAFFDPMATTWIAELDCLQAPVDMRLVSQSPIASTSSYITAETPTDYDLIPQDTSCDSIVSLPFDLDSLTISMPVDSHPTFSSL</sequence>
<dbReference type="PROSITE" id="PS00463">
    <property type="entry name" value="ZN2_CY6_FUNGAL_1"/>
    <property type="match status" value="1"/>
</dbReference>
<keyword evidence="4" id="KW-0804">Transcription</keyword>
<evidence type="ECO:0000256" key="1">
    <source>
        <dbReference type="ARBA" id="ARBA00004123"/>
    </source>
</evidence>
<keyword evidence="2" id="KW-0479">Metal-binding</keyword>
<keyword evidence="3" id="KW-0805">Transcription regulation</keyword>
<reference evidence="7 8" key="1">
    <citation type="submission" date="2016-07" db="EMBL/GenBank/DDBJ databases">
        <title>Pervasive Adenine N6-methylation of Active Genes in Fungi.</title>
        <authorList>
            <consortium name="DOE Joint Genome Institute"/>
            <person name="Mondo S.J."/>
            <person name="Dannebaum R.O."/>
            <person name="Kuo R.C."/>
            <person name="Labutti K."/>
            <person name="Haridas S."/>
            <person name="Kuo A."/>
            <person name="Salamov A."/>
            <person name="Ahrendt S.R."/>
            <person name="Lipzen A."/>
            <person name="Sullivan W."/>
            <person name="Andreopoulos W.B."/>
            <person name="Clum A."/>
            <person name="Lindquist E."/>
            <person name="Daum C."/>
            <person name="Ramamoorthy G.K."/>
            <person name="Gryganskyi A."/>
            <person name="Culley D."/>
            <person name="Magnuson J.K."/>
            <person name="James T.Y."/>
            <person name="O'Malley M.A."/>
            <person name="Stajich J.E."/>
            <person name="Spatafora J.W."/>
            <person name="Visel A."/>
            <person name="Grigoriev I.V."/>
        </authorList>
    </citation>
    <scope>NUCLEOTIDE SEQUENCE [LARGE SCALE GENOMIC DNA]</scope>
    <source>
        <strain evidence="7 8">NRRL 3301</strain>
    </source>
</reference>
<evidence type="ECO:0000256" key="4">
    <source>
        <dbReference type="ARBA" id="ARBA00023163"/>
    </source>
</evidence>
<dbReference type="CDD" id="cd12148">
    <property type="entry name" value="fungal_TF_MHR"/>
    <property type="match status" value="1"/>
</dbReference>
<comment type="caution">
    <text evidence="7">The sequence shown here is derived from an EMBL/GenBank/DDBJ whole genome shotgun (WGS) entry which is preliminary data.</text>
</comment>
<keyword evidence="8" id="KW-1185">Reference proteome</keyword>
<dbReference type="InterPro" id="IPR050815">
    <property type="entry name" value="TF_fung"/>
</dbReference>
<dbReference type="Gene3D" id="4.10.240.10">
    <property type="entry name" value="Zn(2)-C6 fungal-type DNA-binding domain"/>
    <property type="match status" value="1"/>
</dbReference>
<evidence type="ECO:0000313" key="8">
    <source>
        <dbReference type="Proteomes" id="UP000242146"/>
    </source>
</evidence>